<accession>A0A1Z4JQT1</accession>
<keyword evidence="1" id="KW-0812">Transmembrane</keyword>
<keyword evidence="1" id="KW-1133">Transmembrane helix</keyword>
<evidence type="ECO:0000313" key="2">
    <source>
        <dbReference type="EMBL" id="BAY59092.1"/>
    </source>
</evidence>
<sequence>MASLVLIKFIAIATLGYFLFLSLLAGTLDNPLTFVDAGLLWLVGKKL</sequence>
<evidence type="ECO:0000256" key="1">
    <source>
        <dbReference type="SAM" id="Phobius"/>
    </source>
</evidence>
<dbReference type="AlphaFoldDB" id="A0A1Z4JQT1"/>
<dbReference type="Proteomes" id="UP000217895">
    <property type="component" value="Chromosome"/>
</dbReference>
<evidence type="ECO:0000313" key="3">
    <source>
        <dbReference type="Proteomes" id="UP000217895"/>
    </source>
</evidence>
<proteinExistence type="predicted"/>
<organism evidence="2 3">
    <name type="scientific">Leptolyngbya boryana NIES-2135</name>
    <dbReference type="NCBI Taxonomy" id="1973484"/>
    <lineage>
        <taxon>Bacteria</taxon>
        <taxon>Bacillati</taxon>
        <taxon>Cyanobacteriota</taxon>
        <taxon>Cyanophyceae</taxon>
        <taxon>Leptolyngbyales</taxon>
        <taxon>Leptolyngbyaceae</taxon>
        <taxon>Leptolyngbya group</taxon>
        <taxon>Leptolyngbya</taxon>
    </lineage>
</organism>
<name>A0A1Z4JQT1_LEPBY</name>
<feature type="transmembrane region" description="Helical" evidence="1">
    <location>
        <begin position="6"/>
        <end position="25"/>
    </location>
</feature>
<protein>
    <submittedName>
        <fullName evidence="2">Uncharacterized protein</fullName>
    </submittedName>
</protein>
<keyword evidence="1" id="KW-0472">Membrane</keyword>
<reference evidence="2 3" key="1">
    <citation type="submission" date="2017-06" db="EMBL/GenBank/DDBJ databases">
        <title>Genome sequencing of cyanobaciteial culture collection at National Institute for Environmental Studies (NIES).</title>
        <authorList>
            <person name="Hirose Y."/>
            <person name="Shimura Y."/>
            <person name="Fujisawa T."/>
            <person name="Nakamura Y."/>
            <person name="Kawachi M."/>
        </authorList>
    </citation>
    <scope>NUCLEOTIDE SEQUENCE [LARGE SCALE GENOMIC DNA]</scope>
    <source>
        <strain evidence="2 3">NIES-2135</strain>
    </source>
</reference>
<dbReference type="EMBL" id="AP018203">
    <property type="protein sequence ID" value="BAY59092.1"/>
    <property type="molecule type" value="Genomic_DNA"/>
</dbReference>
<gene>
    <name evidence="2" type="ORF">NIES2135_59680</name>
</gene>
<keyword evidence="3" id="KW-1185">Reference proteome</keyword>